<comment type="caution">
    <text evidence="1">The sequence shown here is derived from an EMBL/GenBank/DDBJ whole genome shotgun (WGS) entry which is preliminary data.</text>
</comment>
<dbReference type="EMBL" id="BARW01038922">
    <property type="protein sequence ID" value="GAJ16941.1"/>
    <property type="molecule type" value="Genomic_DNA"/>
</dbReference>
<accession>X1VLY4</accession>
<evidence type="ECO:0008006" key="2">
    <source>
        <dbReference type="Google" id="ProtNLM"/>
    </source>
</evidence>
<gene>
    <name evidence="1" type="ORF">S12H4_59528</name>
</gene>
<protein>
    <recommendedName>
        <fullName evidence="2">MBL fold metallo-hydrolase</fullName>
    </recommendedName>
</protein>
<dbReference type="Gene3D" id="3.60.15.10">
    <property type="entry name" value="Ribonuclease Z/Hydroxyacylglutathione hydrolase-like"/>
    <property type="match status" value="1"/>
</dbReference>
<name>X1VLY4_9ZZZZ</name>
<reference evidence="1" key="1">
    <citation type="journal article" date="2014" name="Front. Microbiol.">
        <title>High frequency of phylogenetically diverse reductive dehalogenase-homologous genes in deep subseafloor sedimentary metagenomes.</title>
        <authorList>
            <person name="Kawai M."/>
            <person name="Futagami T."/>
            <person name="Toyoda A."/>
            <person name="Takaki Y."/>
            <person name="Nishi S."/>
            <person name="Hori S."/>
            <person name="Arai W."/>
            <person name="Tsubouchi T."/>
            <person name="Morono Y."/>
            <person name="Uchiyama I."/>
            <person name="Ito T."/>
            <person name="Fujiyama A."/>
            <person name="Inagaki F."/>
            <person name="Takami H."/>
        </authorList>
    </citation>
    <scope>NUCLEOTIDE SEQUENCE</scope>
    <source>
        <strain evidence="1">Expedition CK06-06</strain>
    </source>
</reference>
<evidence type="ECO:0000313" key="1">
    <source>
        <dbReference type="EMBL" id="GAJ16941.1"/>
    </source>
</evidence>
<dbReference type="SUPFAM" id="SSF56281">
    <property type="entry name" value="Metallo-hydrolase/oxidoreductase"/>
    <property type="match status" value="1"/>
</dbReference>
<dbReference type="AlphaFoldDB" id="X1VLY4"/>
<dbReference type="InterPro" id="IPR036866">
    <property type="entry name" value="RibonucZ/Hydroxyglut_hydro"/>
</dbReference>
<feature type="non-terminal residue" evidence="1">
    <location>
        <position position="56"/>
    </location>
</feature>
<sequence>MPTDSELRVHFIDVGQGDSILIDFGETEVLVDGGDKSPGVTAYLKAYVDGPIEAMV</sequence>
<organism evidence="1">
    <name type="scientific">marine sediment metagenome</name>
    <dbReference type="NCBI Taxonomy" id="412755"/>
    <lineage>
        <taxon>unclassified sequences</taxon>
        <taxon>metagenomes</taxon>
        <taxon>ecological metagenomes</taxon>
    </lineage>
</organism>
<proteinExistence type="predicted"/>